<gene>
    <name evidence="2" type="ORF">L195_g040801</name>
</gene>
<evidence type="ECO:0008006" key="4">
    <source>
        <dbReference type="Google" id="ProtNLM"/>
    </source>
</evidence>
<dbReference type="EMBL" id="ASHM01047097">
    <property type="protein sequence ID" value="PNX84738.1"/>
    <property type="molecule type" value="Genomic_DNA"/>
</dbReference>
<dbReference type="CDD" id="cd22744">
    <property type="entry name" value="OTU"/>
    <property type="match status" value="1"/>
</dbReference>
<feature type="non-terminal residue" evidence="2">
    <location>
        <position position="1"/>
    </location>
</feature>
<dbReference type="AlphaFoldDB" id="A0A2K3M1S7"/>
<accession>A0A2K3M1S7</accession>
<reference evidence="2 3" key="2">
    <citation type="journal article" date="2017" name="Front. Plant Sci.">
        <title>Gene Classification and Mining of Molecular Markers Useful in Red Clover (Trifolium pratense) Breeding.</title>
        <authorList>
            <person name="Istvanek J."/>
            <person name="Dluhosova J."/>
            <person name="Dluhos P."/>
            <person name="Patkova L."/>
            <person name="Nedelnik J."/>
            <person name="Repkova J."/>
        </authorList>
    </citation>
    <scope>NUCLEOTIDE SEQUENCE [LARGE SCALE GENOMIC DNA]</scope>
    <source>
        <strain evidence="3">cv. Tatra</strain>
        <tissue evidence="2">Young leaves</tissue>
    </source>
</reference>
<comment type="caution">
    <text evidence="2">The sequence shown here is derived from an EMBL/GenBank/DDBJ whole genome shotgun (WGS) entry which is preliminary data.</text>
</comment>
<organism evidence="2 3">
    <name type="scientific">Trifolium pratense</name>
    <name type="common">Red clover</name>
    <dbReference type="NCBI Taxonomy" id="57577"/>
    <lineage>
        <taxon>Eukaryota</taxon>
        <taxon>Viridiplantae</taxon>
        <taxon>Streptophyta</taxon>
        <taxon>Embryophyta</taxon>
        <taxon>Tracheophyta</taxon>
        <taxon>Spermatophyta</taxon>
        <taxon>Magnoliopsida</taxon>
        <taxon>eudicotyledons</taxon>
        <taxon>Gunneridae</taxon>
        <taxon>Pentapetalae</taxon>
        <taxon>rosids</taxon>
        <taxon>fabids</taxon>
        <taxon>Fabales</taxon>
        <taxon>Fabaceae</taxon>
        <taxon>Papilionoideae</taxon>
        <taxon>50 kb inversion clade</taxon>
        <taxon>NPAAA clade</taxon>
        <taxon>Hologalegina</taxon>
        <taxon>IRL clade</taxon>
        <taxon>Trifolieae</taxon>
        <taxon>Trifolium</taxon>
    </lineage>
</organism>
<evidence type="ECO:0000313" key="3">
    <source>
        <dbReference type="Proteomes" id="UP000236291"/>
    </source>
</evidence>
<name>A0A2K3M1S7_TRIPR</name>
<evidence type="ECO:0000256" key="1">
    <source>
        <dbReference type="SAM" id="MobiDB-lite"/>
    </source>
</evidence>
<evidence type="ECO:0000313" key="2">
    <source>
        <dbReference type="EMBL" id="PNX84738.1"/>
    </source>
</evidence>
<reference evidence="2 3" key="1">
    <citation type="journal article" date="2014" name="Am. J. Bot.">
        <title>Genome assembly and annotation for red clover (Trifolium pratense; Fabaceae).</title>
        <authorList>
            <person name="Istvanek J."/>
            <person name="Jaros M."/>
            <person name="Krenek A."/>
            <person name="Repkova J."/>
        </authorList>
    </citation>
    <scope>NUCLEOTIDE SEQUENCE [LARGE SCALE GENOMIC DNA]</scope>
    <source>
        <strain evidence="3">cv. Tatra</strain>
        <tissue evidence="2">Young leaves</tissue>
    </source>
</reference>
<dbReference type="Gene3D" id="3.90.70.80">
    <property type="match status" value="1"/>
</dbReference>
<feature type="region of interest" description="Disordered" evidence="1">
    <location>
        <begin position="25"/>
        <end position="103"/>
    </location>
</feature>
<dbReference type="Proteomes" id="UP000236291">
    <property type="component" value="Unassembled WGS sequence"/>
</dbReference>
<sequence>EMFKNADHDMKVHIKERFRQFVYPETTTMCPPPSQVKTKGASRGWANRPSCTPEERSTKRSPSLFEHAESRHDQSQLSEGRQKSSRKCSQSSPNPARVPKTKPSWPNLGQLPLFMHPFIENVQDFEPDGHCGFRAVARLIGESADSHSMIRLDLSIELEKNKKRYIEVFGSEEKYNVINYAIIPETLGPVLEDKYAVDLLTGNGISETYFPLEGEPSCRDKLMCLGWVNRNHFMQVTLKLDNPIPPTNKMWVQHHLKSAHNWPSRYAHRMEKYTKLKLAHDGPVVRDKIKVLIPLDDDSVADDLFDADLTND</sequence>
<proteinExistence type="predicted"/>
<protein>
    <recommendedName>
        <fullName evidence="4">OTU domain-containing protein</fullName>
    </recommendedName>
</protein>